<dbReference type="Proteomes" id="UP000000493">
    <property type="component" value="Chromosome"/>
</dbReference>
<evidence type="ECO:0000256" key="1">
    <source>
        <dbReference type="ARBA" id="ARBA00023015"/>
    </source>
</evidence>
<keyword evidence="6" id="KW-1185">Reference proteome</keyword>
<feature type="domain" description="HTH araC/xylS-type" evidence="4">
    <location>
        <begin position="181"/>
        <end position="279"/>
    </location>
</feature>
<dbReference type="Pfam" id="PF12833">
    <property type="entry name" value="HTH_18"/>
    <property type="match status" value="1"/>
</dbReference>
<gene>
    <name evidence="5" type="ordered locus">Runsl_5338</name>
</gene>
<dbReference type="RefSeq" id="WP_013930899.1">
    <property type="nucleotide sequence ID" value="NC_015703.1"/>
</dbReference>
<dbReference type="InterPro" id="IPR009057">
    <property type="entry name" value="Homeodomain-like_sf"/>
</dbReference>
<evidence type="ECO:0000313" key="6">
    <source>
        <dbReference type="Proteomes" id="UP000000493"/>
    </source>
</evidence>
<reference evidence="6" key="1">
    <citation type="submission" date="2011-06" db="EMBL/GenBank/DDBJ databases">
        <title>The complete genome of chromosome of Runella slithyformis DSM 19594.</title>
        <authorList>
            <consortium name="US DOE Joint Genome Institute (JGI-PGF)"/>
            <person name="Lucas S."/>
            <person name="Han J."/>
            <person name="Lapidus A."/>
            <person name="Bruce D."/>
            <person name="Goodwin L."/>
            <person name="Pitluck S."/>
            <person name="Peters L."/>
            <person name="Kyrpides N."/>
            <person name="Mavromatis K."/>
            <person name="Ivanova N."/>
            <person name="Ovchinnikova G."/>
            <person name="Zhang X."/>
            <person name="Misra M."/>
            <person name="Detter J.C."/>
            <person name="Tapia R."/>
            <person name="Han C."/>
            <person name="Land M."/>
            <person name="Hauser L."/>
            <person name="Markowitz V."/>
            <person name="Cheng J.-F."/>
            <person name="Hugenholtz P."/>
            <person name="Woyke T."/>
            <person name="Wu D."/>
            <person name="Tindall B."/>
            <person name="Faehrich R."/>
            <person name="Brambilla E."/>
            <person name="Klenk H.-P."/>
            <person name="Eisen J.A."/>
        </authorList>
    </citation>
    <scope>NUCLEOTIDE SEQUENCE [LARGE SCALE GENOMIC DNA]</scope>
    <source>
        <strain evidence="6">ATCC 29530 / DSM 19594 / LMG 11500 / NCIMB 11436 / LSU 4</strain>
    </source>
</reference>
<dbReference type="PANTHER" id="PTHR43280:SF32">
    <property type="entry name" value="TRANSCRIPTIONAL REGULATORY PROTEIN"/>
    <property type="match status" value="1"/>
</dbReference>
<keyword evidence="2" id="KW-0238">DNA-binding</keyword>
<dbReference type="SMART" id="SM00342">
    <property type="entry name" value="HTH_ARAC"/>
    <property type="match status" value="1"/>
</dbReference>
<dbReference type="KEGG" id="rsi:Runsl_5338"/>
<dbReference type="SUPFAM" id="SSF46689">
    <property type="entry name" value="Homeodomain-like"/>
    <property type="match status" value="1"/>
</dbReference>
<evidence type="ECO:0000313" key="5">
    <source>
        <dbReference type="EMBL" id="AEI51631.1"/>
    </source>
</evidence>
<dbReference type="GO" id="GO:0043565">
    <property type="term" value="F:sequence-specific DNA binding"/>
    <property type="evidence" value="ECO:0007669"/>
    <property type="project" value="InterPro"/>
</dbReference>
<dbReference type="PANTHER" id="PTHR43280">
    <property type="entry name" value="ARAC-FAMILY TRANSCRIPTIONAL REGULATOR"/>
    <property type="match status" value="1"/>
</dbReference>
<dbReference type="PROSITE" id="PS01124">
    <property type="entry name" value="HTH_ARAC_FAMILY_2"/>
    <property type="match status" value="1"/>
</dbReference>
<dbReference type="GO" id="GO:0003700">
    <property type="term" value="F:DNA-binding transcription factor activity"/>
    <property type="evidence" value="ECO:0007669"/>
    <property type="project" value="InterPro"/>
</dbReference>
<protein>
    <submittedName>
        <fullName evidence="5">Helix-turn-helix, AraC domain protein</fullName>
    </submittedName>
</protein>
<reference evidence="5 6" key="2">
    <citation type="journal article" date="2012" name="Stand. Genomic Sci.">
        <title>Complete genome sequence of the aquatic bacterium Runella slithyformis type strain (LSU 4(T)).</title>
        <authorList>
            <person name="Copeland A."/>
            <person name="Zhang X."/>
            <person name="Misra M."/>
            <person name="Lapidus A."/>
            <person name="Nolan M."/>
            <person name="Lucas S."/>
            <person name="Deshpande S."/>
            <person name="Cheng J.F."/>
            <person name="Tapia R."/>
            <person name="Goodwin L.A."/>
            <person name="Pitluck S."/>
            <person name="Liolios K."/>
            <person name="Pagani I."/>
            <person name="Ivanova N."/>
            <person name="Mikhailova N."/>
            <person name="Pati A."/>
            <person name="Chen A."/>
            <person name="Palaniappan K."/>
            <person name="Land M."/>
            <person name="Hauser L."/>
            <person name="Pan C."/>
            <person name="Jeffries C.D."/>
            <person name="Detter J.C."/>
            <person name="Brambilla E.M."/>
            <person name="Rohde M."/>
            <person name="Djao O.D."/>
            <person name="Goker M."/>
            <person name="Sikorski J."/>
            <person name="Tindall B.J."/>
            <person name="Woyke T."/>
            <person name="Bristow J."/>
            <person name="Eisen J.A."/>
            <person name="Markowitz V."/>
            <person name="Hugenholtz P."/>
            <person name="Kyrpides N.C."/>
            <person name="Klenk H.P."/>
            <person name="Mavromatis K."/>
        </authorList>
    </citation>
    <scope>NUCLEOTIDE SEQUENCE [LARGE SCALE GENOMIC DNA]</scope>
    <source>
        <strain evidence="6">ATCC 29530 / DSM 19594 / LMG 11500 / NCIMB 11436 / LSU 4</strain>
    </source>
</reference>
<organism evidence="5 6">
    <name type="scientific">Runella slithyformis (strain ATCC 29530 / DSM 19594 / LMG 11500 / NCIMB 11436 / LSU 4)</name>
    <dbReference type="NCBI Taxonomy" id="761193"/>
    <lineage>
        <taxon>Bacteria</taxon>
        <taxon>Pseudomonadati</taxon>
        <taxon>Bacteroidota</taxon>
        <taxon>Cytophagia</taxon>
        <taxon>Cytophagales</taxon>
        <taxon>Spirosomataceae</taxon>
        <taxon>Runella</taxon>
    </lineage>
</organism>
<sequence>MVYHFFRDQLGADLSLHIDNKDFDRQFFGKNRPEKYLTIAYNCGEAQKVTVDEVTYAFPANSILPLVVNQSFHFEKPEHIVAWQFNREFYCIIDHDQEVSCVGFLFYGWNRTLFLPLDAAHRRKIDLLIQIFIDEFETVDTIQSEMLLMLLKRLIIIITRLAKQQQFSETELPDARFDIIREYNILVEHHYKKQHQVAFYAEKLNRSPKTLSNYFAIYGTKTPQQLIHERIMLEAKRLFYYTDKSAKEVAYELGFEDAAYFSHFLKKQTGISTTDFKNKRPKALEGK</sequence>
<evidence type="ECO:0000256" key="3">
    <source>
        <dbReference type="ARBA" id="ARBA00023163"/>
    </source>
</evidence>
<accession>A0A7U3ZQS2</accession>
<dbReference type="AlphaFoldDB" id="A0A7U3ZQS2"/>
<dbReference type="EMBL" id="CP002859">
    <property type="protein sequence ID" value="AEI51631.1"/>
    <property type="molecule type" value="Genomic_DNA"/>
</dbReference>
<evidence type="ECO:0000256" key="2">
    <source>
        <dbReference type="ARBA" id="ARBA00023125"/>
    </source>
</evidence>
<proteinExistence type="predicted"/>
<dbReference type="InterPro" id="IPR018060">
    <property type="entry name" value="HTH_AraC"/>
</dbReference>
<dbReference type="Gene3D" id="1.10.10.60">
    <property type="entry name" value="Homeodomain-like"/>
    <property type="match status" value="1"/>
</dbReference>
<keyword evidence="3" id="KW-0804">Transcription</keyword>
<evidence type="ECO:0000259" key="4">
    <source>
        <dbReference type="PROSITE" id="PS01124"/>
    </source>
</evidence>
<name>A0A7U3ZQS2_RUNSL</name>
<keyword evidence="1" id="KW-0805">Transcription regulation</keyword>